<gene>
    <name evidence="2" type="ORF">JBKA6_0214</name>
</gene>
<protein>
    <recommendedName>
        <fullName evidence="4">TonB C-terminal domain-containing protein</fullName>
    </recommendedName>
</protein>
<keyword evidence="3" id="KW-1185">Reference proteome</keyword>
<proteinExistence type="predicted"/>
<evidence type="ECO:0008006" key="4">
    <source>
        <dbReference type="Google" id="ProtNLM"/>
    </source>
</evidence>
<dbReference type="AlphaFoldDB" id="A0A1J1E8G7"/>
<dbReference type="Proteomes" id="UP000243197">
    <property type="component" value="Chromosome"/>
</dbReference>
<evidence type="ECO:0000313" key="2">
    <source>
        <dbReference type="EMBL" id="BAV94227.1"/>
    </source>
</evidence>
<feature type="compositionally biased region" description="Low complexity" evidence="1">
    <location>
        <begin position="47"/>
        <end position="64"/>
    </location>
</feature>
<feature type="compositionally biased region" description="Basic and acidic residues" evidence="1">
    <location>
        <begin position="31"/>
        <end position="46"/>
    </location>
</feature>
<sequence length="222" mass="25800">MLVFLGLCSITSERKELLSFLTVEFKDENTLNSQEKQDDSKTDKSELNNMSSIESESNSDRPSSLDIDDFSVEKFRNSLKTIERMNDIKDRDKDLFDDEIIQRDIEHTEVNDEHLTQDLDTTEDLNQYYTGESTINFSLKDRYQKKILNPIYKCIEQGFVVIDIKVDRLGEVIEVSFNKKKSTTLDKCLIDTALSYAKKSSFNRDDNALEYQNGFISFLFSK</sequence>
<dbReference type="EMBL" id="AP014564">
    <property type="protein sequence ID" value="BAV94227.1"/>
    <property type="molecule type" value="Genomic_DNA"/>
</dbReference>
<dbReference type="KEGG" id="ise:JBKA6_0214"/>
<evidence type="ECO:0000256" key="1">
    <source>
        <dbReference type="SAM" id="MobiDB-lite"/>
    </source>
</evidence>
<reference evidence="2 3" key="1">
    <citation type="submission" date="2014-03" db="EMBL/GenBank/DDBJ databases">
        <title>complete genome sequence of Flavobacteriaceae bacterium JBKA-6.</title>
        <authorList>
            <person name="Takano T."/>
            <person name="Nakamura Y."/>
            <person name="Takuma S."/>
            <person name="Yasuike M."/>
            <person name="Matsuyama T."/>
            <person name="Sakai T."/>
            <person name="Fujiwara A."/>
            <person name="Kimoto K."/>
            <person name="Fukuda Y."/>
            <person name="Kondo H."/>
            <person name="Hirono I."/>
            <person name="Nakayasu C."/>
        </authorList>
    </citation>
    <scope>NUCLEOTIDE SEQUENCE [LARGE SCALE GENOMIC DNA]</scope>
    <source>
        <strain evidence="2 3">JBKA-6</strain>
    </source>
</reference>
<accession>A0A1J1E8G7</accession>
<feature type="region of interest" description="Disordered" evidence="1">
    <location>
        <begin position="31"/>
        <end position="65"/>
    </location>
</feature>
<name>A0A1J1E8G7_9FLAO</name>
<evidence type="ECO:0000313" key="3">
    <source>
        <dbReference type="Proteomes" id="UP000243197"/>
    </source>
</evidence>
<organism evidence="2 3">
    <name type="scientific">Ichthyobacterium seriolicida</name>
    <dbReference type="NCBI Taxonomy" id="242600"/>
    <lineage>
        <taxon>Bacteria</taxon>
        <taxon>Pseudomonadati</taxon>
        <taxon>Bacteroidota</taxon>
        <taxon>Flavobacteriia</taxon>
        <taxon>Flavobacteriales</taxon>
        <taxon>Ichthyobacteriaceae</taxon>
        <taxon>Ichthyobacterium</taxon>
    </lineage>
</organism>